<feature type="region of interest" description="Disordered" evidence="6">
    <location>
        <begin position="399"/>
        <end position="570"/>
    </location>
</feature>
<evidence type="ECO:0000256" key="2">
    <source>
        <dbReference type="ARBA" id="ARBA00022670"/>
    </source>
</evidence>
<feature type="compositionally biased region" description="Pro residues" evidence="6">
    <location>
        <begin position="503"/>
        <end position="513"/>
    </location>
</feature>
<dbReference type="Pfam" id="PF00877">
    <property type="entry name" value="NLPC_P60"/>
    <property type="match status" value="1"/>
</dbReference>
<dbReference type="PRINTS" id="PR01217">
    <property type="entry name" value="PRICHEXTENSN"/>
</dbReference>
<feature type="coiled-coil region" evidence="5">
    <location>
        <begin position="96"/>
        <end position="151"/>
    </location>
</feature>
<evidence type="ECO:0000259" key="8">
    <source>
        <dbReference type="PROSITE" id="PS51935"/>
    </source>
</evidence>
<dbReference type="InterPro" id="IPR051794">
    <property type="entry name" value="PG_Endopeptidase_C40"/>
</dbReference>
<accession>A0ABT0Y1C8</accession>
<evidence type="ECO:0000256" key="3">
    <source>
        <dbReference type="ARBA" id="ARBA00022801"/>
    </source>
</evidence>
<keyword evidence="3" id="KW-0378">Hydrolase</keyword>
<dbReference type="PANTHER" id="PTHR47359">
    <property type="entry name" value="PEPTIDOGLYCAN DL-ENDOPEPTIDASE CWLO"/>
    <property type="match status" value="1"/>
</dbReference>
<dbReference type="EMBL" id="JAMQOL010000021">
    <property type="protein sequence ID" value="MCM4079308.1"/>
    <property type="molecule type" value="Genomic_DNA"/>
</dbReference>
<reference evidence="9 10" key="1">
    <citation type="submission" date="2022-06" db="EMBL/GenBank/DDBJ databases">
        <title>Actinoplanes abujensis sp. nov., isolated from Nigerian arid soil.</title>
        <authorList>
            <person name="Ding P."/>
        </authorList>
    </citation>
    <scope>NUCLEOTIDE SEQUENCE [LARGE SCALE GENOMIC DNA]</scope>
    <source>
        <strain evidence="10">TRM88002</strain>
    </source>
</reference>
<evidence type="ECO:0000313" key="10">
    <source>
        <dbReference type="Proteomes" id="UP001523216"/>
    </source>
</evidence>
<feature type="domain" description="NlpC/P60" evidence="8">
    <location>
        <begin position="272"/>
        <end position="395"/>
    </location>
</feature>
<feature type="compositionally biased region" description="Pro residues" evidence="6">
    <location>
        <begin position="410"/>
        <end position="494"/>
    </location>
</feature>
<dbReference type="RefSeq" id="WP_251799168.1">
    <property type="nucleotide sequence ID" value="NZ_JAMQOL010000021.1"/>
</dbReference>
<keyword evidence="5" id="KW-0175">Coiled coil</keyword>
<keyword evidence="4" id="KW-0788">Thiol protease</keyword>
<evidence type="ECO:0000256" key="5">
    <source>
        <dbReference type="SAM" id="Coils"/>
    </source>
</evidence>
<dbReference type="PROSITE" id="PS51935">
    <property type="entry name" value="NLPC_P60"/>
    <property type="match status" value="1"/>
</dbReference>
<keyword evidence="7" id="KW-0732">Signal</keyword>
<protein>
    <submittedName>
        <fullName evidence="9">C40 family peptidase</fullName>
    </submittedName>
</protein>
<evidence type="ECO:0000256" key="7">
    <source>
        <dbReference type="SAM" id="SignalP"/>
    </source>
</evidence>
<evidence type="ECO:0000256" key="1">
    <source>
        <dbReference type="ARBA" id="ARBA00007074"/>
    </source>
</evidence>
<comment type="similarity">
    <text evidence="1">Belongs to the peptidase C40 family.</text>
</comment>
<dbReference type="InterPro" id="IPR038765">
    <property type="entry name" value="Papain-like_cys_pep_sf"/>
</dbReference>
<dbReference type="Gene3D" id="3.90.1720.10">
    <property type="entry name" value="endopeptidase domain like (from Nostoc punctiforme)"/>
    <property type="match status" value="1"/>
</dbReference>
<organism evidence="9 10">
    <name type="scientific">Paractinoplanes hotanensis</name>
    <dbReference type="NCBI Taxonomy" id="2906497"/>
    <lineage>
        <taxon>Bacteria</taxon>
        <taxon>Bacillati</taxon>
        <taxon>Actinomycetota</taxon>
        <taxon>Actinomycetes</taxon>
        <taxon>Micromonosporales</taxon>
        <taxon>Micromonosporaceae</taxon>
        <taxon>Paractinoplanes</taxon>
    </lineage>
</organism>
<dbReference type="Proteomes" id="UP001523216">
    <property type="component" value="Unassembled WGS sequence"/>
</dbReference>
<name>A0ABT0Y1C8_9ACTN</name>
<dbReference type="PANTHER" id="PTHR47359:SF3">
    <property type="entry name" value="NLP_P60 DOMAIN-CONTAINING PROTEIN-RELATED"/>
    <property type="match status" value="1"/>
</dbReference>
<evidence type="ECO:0000313" key="9">
    <source>
        <dbReference type="EMBL" id="MCM4079308.1"/>
    </source>
</evidence>
<dbReference type="SUPFAM" id="SSF54001">
    <property type="entry name" value="Cysteine proteinases"/>
    <property type="match status" value="1"/>
</dbReference>
<feature type="compositionally biased region" description="Low complexity" evidence="6">
    <location>
        <begin position="514"/>
        <end position="570"/>
    </location>
</feature>
<keyword evidence="2" id="KW-0645">Protease</keyword>
<feature type="chain" id="PRO_5045720279" evidence="7">
    <location>
        <begin position="42"/>
        <end position="570"/>
    </location>
</feature>
<gene>
    <name evidence="9" type="ORF">LXN57_17175</name>
</gene>
<evidence type="ECO:0000256" key="6">
    <source>
        <dbReference type="SAM" id="MobiDB-lite"/>
    </source>
</evidence>
<keyword evidence="10" id="KW-1185">Reference proteome</keyword>
<evidence type="ECO:0000256" key="4">
    <source>
        <dbReference type="ARBA" id="ARBA00022807"/>
    </source>
</evidence>
<dbReference type="InterPro" id="IPR000064">
    <property type="entry name" value="NLP_P60_dom"/>
</dbReference>
<proteinExistence type="inferred from homology"/>
<sequence>MATARVGVRRSRNAHPWWRPVAFSAVAATIAALFQPVPALADPATAPQDTFNLAVPDVGARPAALGTLTLPGQKAPTTSTITSLPGAATNPALQRIEKGRNEIAALGDKLIQAEQDRDLAKAQAEAAGLKYEQASANLQQAQAAAADAAAQAVIDAAGLPPGGVGGANSLDDLARLQRGQGTAQAIARQIELAQVTAQLALDEQALSGERQTEFATAYKTLQTQLARKQTAQQTLELANADALAAAEASQAGVDSALGSGYLAGPEAGRGADAKAIGALNFALAQRGDPYVWSEEGPDEYDCSGLMWAAYRSVGFQLNRVSRDQYWQTRQRVVSRYSLLPGDLLFFSSTNSWRGIHHVAMYAGNGMMVEAPRTGLNVRLAPVRWSRLFQATRVFGSIEGIVPGPELGAPDPDPPTTPDNPTPTTPPTSTRPPTTPTTPPKTPSTPPTTPSTPPTTPSTPPTTPSTPPTTPSTPPTTPSTPPTTPSTPPTTPSTPPTTTKAPDPDPTTNPPNTDPPATTAPPAGGGDSESPSDGSSSGSQSSSASTPTRTTSSANATESSQGSAPASSSGS</sequence>
<comment type="caution">
    <text evidence="9">The sequence shown here is derived from an EMBL/GenBank/DDBJ whole genome shotgun (WGS) entry which is preliminary data.</text>
</comment>
<feature type="signal peptide" evidence="7">
    <location>
        <begin position="1"/>
        <end position="41"/>
    </location>
</feature>